<keyword evidence="5 9" id="KW-0312">Gluconeogenesis</keyword>
<dbReference type="CDD" id="cd00311">
    <property type="entry name" value="TIM"/>
    <property type="match status" value="1"/>
</dbReference>
<keyword evidence="6 9" id="KW-0963">Cytoplasm</keyword>
<evidence type="ECO:0000256" key="5">
    <source>
        <dbReference type="ARBA" id="ARBA00022432"/>
    </source>
</evidence>
<dbReference type="PROSITE" id="PS51440">
    <property type="entry name" value="TIM_2"/>
    <property type="match status" value="1"/>
</dbReference>
<evidence type="ECO:0000313" key="11">
    <source>
        <dbReference type="EMBL" id="OUM88069.1"/>
    </source>
</evidence>
<evidence type="ECO:0000256" key="10">
    <source>
        <dbReference type="RuleBase" id="RU363013"/>
    </source>
</evidence>
<feature type="binding site" evidence="9">
    <location>
        <begin position="240"/>
        <end position="241"/>
    </location>
    <ligand>
        <name>substrate</name>
    </ligand>
</feature>
<feature type="binding site" evidence="9">
    <location>
        <begin position="10"/>
        <end position="12"/>
    </location>
    <ligand>
        <name>substrate</name>
    </ligand>
</feature>
<evidence type="ECO:0000256" key="1">
    <source>
        <dbReference type="ARBA" id="ARBA00004680"/>
    </source>
</evidence>
<comment type="pathway">
    <text evidence="1 9 10">Carbohydrate degradation; glycolysis; D-glyceraldehyde 3-phosphate from glycerone phosphate: step 1/1.</text>
</comment>
<dbReference type="GO" id="GO:0005829">
    <property type="term" value="C:cytosol"/>
    <property type="evidence" value="ECO:0007669"/>
    <property type="project" value="TreeGrafter"/>
</dbReference>
<feature type="active site" description="Electrophile" evidence="9">
    <location>
        <position position="101"/>
    </location>
</feature>
<dbReference type="HAMAP" id="MF_00147_B">
    <property type="entry name" value="TIM_B"/>
    <property type="match status" value="1"/>
</dbReference>
<sequence length="266" mass="29454">MTRPILVAGNWKMNHSPQETRAFLQRFLTQELPEGIEVVICPPFTSLSVLYEAFQNLPAVRRASLSIGAQNLHWADKGAYTGEVSPLFLKAWGVSYVIVGHSERRTLMGETDQQVARKVAAAFAHGMVPILCVGEDREERDRGQTEEKVLRQVQAGLEPLRPEQAGQMVVAYEPIWAIGSGRTPTPGEISQVLGSIRRHVASRFGREVSERLRLLYGGSVDPENISSLIGEQEVDGVLVGGASLDPERFLQIIQRSKSSEKRRGNQ</sequence>
<dbReference type="GO" id="GO:0006096">
    <property type="term" value="P:glycolytic process"/>
    <property type="evidence" value="ECO:0007669"/>
    <property type="project" value="UniProtKB-UniRule"/>
</dbReference>
<dbReference type="InterPro" id="IPR013785">
    <property type="entry name" value="Aldolase_TIM"/>
</dbReference>
<dbReference type="AlphaFoldDB" id="A0A1Y3PUR5"/>
<dbReference type="Proteomes" id="UP000196475">
    <property type="component" value="Unassembled WGS sequence"/>
</dbReference>
<dbReference type="FunFam" id="3.20.20.70:FF:000016">
    <property type="entry name" value="Triosephosphate isomerase"/>
    <property type="match status" value="1"/>
</dbReference>
<dbReference type="GO" id="GO:0019563">
    <property type="term" value="P:glycerol catabolic process"/>
    <property type="evidence" value="ECO:0007669"/>
    <property type="project" value="TreeGrafter"/>
</dbReference>
<evidence type="ECO:0000256" key="7">
    <source>
        <dbReference type="ARBA" id="ARBA00023152"/>
    </source>
</evidence>
<feature type="binding site" evidence="9">
    <location>
        <position position="219"/>
    </location>
    <ligand>
        <name>substrate</name>
    </ligand>
</feature>
<dbReference type="Pfam" id="PF00121">
    <property type="entry name" value="TIM"/>
    <property type="match status" value="1"/>
</dbReference>
<comment type="pathway">
    <text evidence="9 10">Carbohydrate biosynthesis; gluconeogenesis.</text>
</comment>
<dbReference type="GO" id="GO:0004807">
    <property type="term" value="F:triose-phosphate isomerase activity"/>
    <property type="evidence" value="ECO:0007669"/>
    <property type="project" value="UniProtKB-UniRule"/>
</dbReference>
<protein>
    <recommendedName>
        <fullName evidence="4 9">Triosephosphate isomerase</fullName>
        <shortName evidence="9">TIM</shortName>
        <shortName evidence="9">TPI</shortName>
        <ecNumber evidence="3 9">5.3.1.1</ecNumber>
    </recommendedName>
    <alternativeName>
        <fullName evidence="9">Triose-phosphate isomerase</fullName>
    </alternativeName>
</protein>
<dbReference type="InterPro" id="IPR000652">
    <property type="entry name" value="Triosephosphate_isomerase"/>
</dbReference>
<evidence type="ECO:0000256" key="8">
    <source>
        <dbReference type="ARBA" id="ARBA00023235"/>
    </source>
</evidence>
<keyword evidence="9" id="KW-0597">Phosphoprotein</keyword>
<dbReference type="InterPro" id="IPR022896">
    <property type="entry name" value="TrioseP_Isoase_bac/euk"/>
</dbReference>
<name>A0A1Y3PUR5_9BACI</name>
<comment type="caution">
    <text evidence="11">The sequence shown here is derived from an EMBL/GenBank/DDBJ whole genome shotgun (WGS) entry which is preliminary data.</text>
</comment>
<dbReference type="InterPro" id="IPR020861">
    <property type="entry name" value="Triosephosphate_isomerase_AS"/>
</dbReference>
<gene>
    <name evidence="9" type="primary">tpiA</name>
    <name evidence="11" type="ORF">BAA01_13725</name>
</gene>
<dbReference type="PANTHER" id="PTHR21139">
    <property type="entry name" value="TRIOSEPHOSPHATE ISOMERASE"/>
    <property type="match status" value="1"/>
</dbReference>
<evidence type="ECO:0000256" key="6">
    <source>
        <dbReference type="ARBA" id="ARBA00022490"/>
    </source>
</evidence>
<evidence type="ECO:0000313" key="12">
    <source>
        <dbReference type="Proteomes" id="UP000196475"/>
    </source>
</evidence>
<dbReference type="InterPro" id="IPR035990">
    <property type="entry name" value="TIM_sf"/>
</dbReference>
<dbReference type="GO" id="GO:0006094">
    <property type="term" value="P:gluconeogenesis"/>
    <property type="evidence" value="ECO:0007669"/>
    <property type="project" value="UniProtKB-UniRule"/>
</dbReference>
<dbReference type="UniPathway" id="UPA00109">
    <property type="reaction ID" value="UER00189"/>
</dbReference>
<dbReference type="PANTHER" id="PTHR21139:SF42">
    <property type="entry name" value="TRIOSEPHOSPHATE ISOMERASE"/>
    <property type="match status" value="1"/>
</dbReference>
<evidence type="ECO:0000256" key="9">
    <source>
        <dbReference type="HAMAP-Rule" id="MF_00147"/>
    </source>
</evidence>
<reference evidence="12" key="1">
    <citation type="submission" date="2016-06" db="EMBL/GenBank/DDBJ databases">
        <authorList>
            <person name="Nascimento L."/>
            <person name="Pereira R.V."/>
            <person name="Martins L.F."/>
            <person name="Quaggio R.B."/>
            <person name="Silva A.M."/>
            <person name="Setubal J.C."/>
        </authorList>
    </citation>
    <scope>NUCLEOTIDE SEQUENCE [LARGE SCALE GENOMIC DNA]</scope>
</reference>
<evidence type="ECO:0000256" key="3">
    <source>
        <dbReference type="ARBA" id="ARBA00011940"/>
    </source>
</evidence>
<keyword evidence="8 9" id="KW-0413">Isomerase</keyword>
<feature type="modified residue" description="Phosphoserine" evidence="9">
    <location>
        <position position="219"/>
    </location>
</feature>
<dbReference type="PROSITE" id="PS00171">
    <property type="entry name" value="TIM_1"/>
    <property type="match status" value="1"/>
</dbReference>
<dbReference type="SUPFAM" id="SSF51351">
    <property type="entry name" value="Triosephosphate isomerase (TIM)"/>
    <property type="match status" value="1"/>
</dbReference>
<dbReference type="EC" id="5.3.1.1" evidence="3 9"/>
<comment type="catalytic activity">
    <reaction evidence="9 10">
        <text>D-glyceraldehyde 3-phosphate = dihydroxyacetone phosphate</text>
        <dbReference type="Rhea" id="RHEA:18585"/>
        <dbReference type="ChEBI" id="CHEBI:57642"/>
        <dbReference type="ChEBI" id="CHEBI:59776"/>
        <dbReference type="EC" id="5.3.1.1"/>
    </reaction>
</comment>
<dbReference type="NCBIfam" id="TIGR00419">
    <property type="entry name" value="tim"/>
    <property type="match status" value="1"/>
</dbReference>
<comment type="similarity">
    <text evidence="2 9 10">Belongs to the triosephosphate isomerase family.</text>
</comment>
<dbReference type="GO" id="GO:0046166">
    <property type="term" value="P:glyceraldehyde-3-phosphate biosynthetic process"/>
    <property type="evidence" value="ECO:0007669"/>
    <property type="project" value="TreeGrafter"/>
</dbReference>
<organism evidence="11 12">
    <name type="scientific">Bacillus thermozeamaize</name>
    <dbReference type="NCBI Taxonomy" id="230954"/>
    <lineage>
        <taxon>Bacteria</taxon>
        <taxon>Bacillati</taxon>
        <taxon>Bacillota</taxon>
        <taxon>Bacilli</taxon>
        <taxon>Bacillales</taxon>
        <taxon>Bacillaceae</taxon>
        <taxon>Bacillus</taxon>
    </lineage>
</organism>
<comment type="subcellular location">
    <subcellularLocation>
        <location evidence="9 10">Cytoplasm</location>
    </subcellularLocation>
</comment>
<dbReference type="EMBL" id="LZRT01000066">
    <property type="protein sequence ID" value="OUM88069.1"/>
    <property type="molecule type" value="Genomic_DNA"/>
</dbReference>
<keyword evidence="7 9" id="KW-0324">Glycolysis</keyword>
<feature type="active site" description="Proton acceptor" evidence="9">
    <location>
        <position position="173"/>
    </location>
</feature>
<proteinExistence type="inferred from homology"/>
<comment type="subunit">
    <text evidence="9 10">Homodimer.</text>
</comment>
<dbReference type="UniPathway" id="UPA00138"/>
<evidence type="ECO:0000256" key="2">
    <source>
        <dbReference type="ARBA" id="ARBA00007422"/>
    </source>
</evidence>
<comment type="function">
    <text evidence="9">Involved in the gluconeogenesis. Catalyzes stereospecifically the conversion of dihydroxyacetone phosphate (DHAP) to D-glyceraldehyde-3-phosphate (G3P).</text>
</comment>
<feature type="binding site" evidence="9">
    <location>
        <position position="179"/>
    </location>
    <ligand>
        <name>substrate</name>
    </ligand>
</feature>
<evidence type="ECO:0000256" key="4">
    <source>
        <dbReference type="ARBA" id="ARBA00019397"/>
    </source>
</evidence>
<dbReference type="Gene3D" id="3.20.20.70">
    <property type="entry name" value="Aldolase class I"/>
    <property type="match status" value="1"/>
</dbReference>
<accession>A0A1Y3PUR5</accession>